<gene>
    <name evidence="2" type="ORF">NDU88_003916</name>
</gene>
<feature type="region of interest" description="Disordered" evidence="1">
    <location>
        <begin position="131"/>
        <end position="181"/>
    </location>
</feature>
<accession>A0AAV7TS03</accession>
<protein>
    <submittedName>
        <fullName evidence="2">Uncharacterized protein</fullName>
    </submittedName>
</protein>
<evidence type="ECO:0000256" key="1">
    <source>
        <dbReference type="SAM" id="MobiDB-lite"/>
    </source>
</evidence>
<dbReference type="Proteomes" id="UP001066276">
    <property type="component" value="Chromosome 3_2"/>
</dbReference>
<dbReference type="EMBL" id="JANPWB010000006">
    <property type="protein sequence ID" value="KAJ1178674.1"/>
    <property type="molecule type" value="Genomic_DNA"/>
</dbReference>
<keyword evidence="3" id="KW-1185">Reference proteome</keyword>
<sequence length="181" mass="19547">MYVTQTQREGRSQDDDREGRLIKRSWGAAATSLRRDPLLRPLSTCWRLQVRSGGRAEVLPRSGPEQKAAAAILSAAPGWSRPRNLEERWVREAGSDPPREGVKHIFCLGSALGGPPLLARISDIGALPPPPLGVGSSEAQRRAAAGNERGDALPLLQKALRDPLPGPPRMLHKAVEPAGRL</sequence>
<reference evidence="2" key="1">
    <citation type="journal article" date="2022" name="bioRxiv">
        <title>Sequencing and chromosome-scale assembly of the giantPleurodeles waltlgenome.</title>
        <authorList>
            <person name="Brown T."/>
            <person name="Elewa A."/>
            <person name="Iarovenko S."/>
            <person name="Subramanian E."/>
            <person name="Araus A.J."/>
            <person name="Petzold A."/>
            <person name="Susuki M."/>
            <person name="Suzuki K.-i.T."/>
            <person name="Hayashi T."/>
            <person name="Toyoda A."/>
            <person name="Oliveira C."/>
            <person name="Osipova E."/>
            <person name="Leigh N.D."/>
            <person name="Simon A."/>
            <person name="Yun M.H."/>
        </authorList>
    </citation>
    <scope>NUCLEOTIDE SEQUENCE</scope>
    <source>
        <strain evidence="2">20211129_DDA</strain>
        <tissue evidence="2">Liver</tissue>
    </source>
</reference>
<proteinExistence type="predicted"/>
<comment type="caution">
    <text evidence="2">The sequence shown here is derived from an EMBL/GenBank/DDBJ whole genome shotgun (WGS) entry which is preliminary data.</text>
</comment>
<organism evidence="2 3">
    <name type="scientific">Pleurodeles waltl</name>
    <name type="common">Iberian ribbed newt</name>
    <dbReference type="NCBI Taxonomy" id="8319"/>
    <lineage>
        <taxon>Eukaryota</taxon>
        <taxon>Metazoa</taxon>
        <taxon>Chordata</taxon>
        <taxon>Craniata</taxon>
        <taxon>Vertebrata</taxon>
        <taxon>Euteleostomi</taxon>
        <taxon>Amphibia</taxon>
        <taxon>Batrachia</taxon>
        <taxon>Caudata</taxon>
        <taxon>Salamandroidea</taxon>
        <taxon>Salamandridae</taxon>
        <taxon>Pleurodelinae</taxon>
        <taxon>Pleurodeles</taxon>
    </lineage>
</organism>
<feature type="region of interest" description="Disordered" evidence="1">
    <location>
        <begin position="1"/>
        <end position="23"/>
    </location>
</feature>
<evidence type="ECO:0000313" key="2">
    <source>
        <dbReference type="EMBL" id="KAJ1178674.1"/>
    </source>
</evidence>
<dbReference type="AlphaFoldDB" id="A0AAV7TS03"/>
<name>A0AAV7TS03_PLEWA</name>
<feature type="compositionally biased region" description="Basic and acidic residues" evidence="1">
    <location>
        <begin position="8"/>
        <end position="21"/>
    </location>
</feature>
<evidence type="ECO:0000313" key="3">
    <source>
        <dbReference type="Proteomes" id="UP001066276"/>
    </source>
</evidence>